<feature type="compositionally biased region" description="Basic and acidic residues" evidence="5">
    <location>
        <begin position="496"/>
        <end position="514"/>
    </location>
</feature>
<dbReference type="GO" id="GO:1904161">
    <property type="term" value="P:DNA synthesis involved in UV-damage excision repair"/>
    <property type="evidence" value="ECO:0007669"/>
    <property type="project" value="TreeGrafter"/>
</dbReference>
<comment type="caution">
    <text evidence="6">The sequence shown here is derived from an EMBL/GenBank/DDBJ whole genome shotgun (WGS) entry which is preliminary data.</text>
</comment>
<dbReference type="Pfam" id="PF09507">
    <property type="entry name" value="CDC27"/>
    <property type="match status" value="1"/>
</dbReference>
<keyword evidence="3" id="KW-0235">DNA replication</keyword>
<dbReference type="GO" id="GO:0006271">
    <property type="term" value="P:DNA strand elongation involved in DNA replication"/>
    <property type="evidence" value="ECO:0007669"/>
    <property type="project" value="TreeGrafter"/>
</dbReference>
<dbReference type="OrthoDB" id="514823at2759"/>
<evidence type="ECO:0000256" key="4">
    <source>
        <dbReference type="ARBA" id="ARBA00023242"/>
    </source>
</evidence>
<proteinExistence type="predicted"/>
<evidence type="ECO:0000313" key="7">
    <source>
        <dbReference type="Proteomes" id="UP001150266"/>
    </source>
</evidence>
<evidence type="ECO:0000313" key="6">
    <source>
        <dbReference type="EMBL" id="KAJ4469593.1"/>
    </source>
</evidence>
<feature type="compositionally biased region" description="Basic residues" evidence="5">
    <location>
        <begin position="407"/>
        <end position="417"/>
    </location>
</feature>
<dbReference type="Proteomes" id="UP001150266">
    <property type="component" value="Unassembled WGS sequence"/>
</dbReference>
<keyword evidence="4" id="KW-0539">Nucleus</keyword>
<dbReference type="InterPro" id="IPR019038">
    <property type="entry name" value="POLD3"/>
</dbReference>
<feature type="region of interest" description="Disordered" evidence="5">
    <location>
        <begin position="379"/>
        <end position="543"/>
    </location>
</feature>
<keyword evidence="7" id="KW-1185">Reference proteome</keyword>
<evidence type="ECO:0000256" key="1">
    <source>
        <dbReference type="ARBA" id="ARBA00004123"/>
    </source>
</evidence>
<dbReference type="GO" id="GO:0003887">
    <property type="term" value="F:DNA-directed DNA polymerase activity"/>
    <property type="evidence" value="ECO:0007669"/>
    <property type="project" value="TreeGrafter"/>
</dbReference>
<sequence length="543" mass="59374">MGSESIEDFLTKQILIEGNIITYRSLSRQLSLHVNAAKNALATFYMKARRDGESKVAATYLISGEVQLDASGSGAMDMDVDMENNRENAEYEVDDAEEVQLVEVVLVGEKDLQYTTSKFSTIYSTHIYSLSPAPIRDMGLICGPNEIVRDIDNKKGTEMEAIVGKIVGNVQQGKGKPYVPPPPPPAVATSASGSKSSVPVPSENRTTKKNTLTSEKSKASDFFAKAKPRETKNIKEAIKKETKKNGTEEYSVELNAKSAGASKDSKHEEKPSKRKQESPSESLHEKIDLATSSKAKGKVLANKTGGAKRKLPDSESEDEGEKFPVTVKKNVIVSDEEVDQPILRANRAKGKDKGKQVFKEENDDVLAMMEVDDDQVIRASRCRKASPEPSELEDVEMQDDLDDKPTTKTRKKPKAKKIVPIGKNGVKKKRVMKSKMTLDAKGYMVTEDYSSYESVDEEEPDIEPAKDKGNQGKGASEKTGNSGKTSKTKTTTSESKGSRAKKEEDKKRETDTLTKSKSARGSGASGPGQKKIASFFAKPKGNK</sequence>
<dbReference type="EMBL" id="JAOTPV010000032">
    <property type="protein sequence ID" value="KAJ4469593.1"/>
    <property type="molecule type" value="Genomic_DNA"/>
</dbReference>
<dbReference type="GO" id="GO:0043625">
    <property type="term" value="C:delta DNA polymerase complex"/>
    <property type="evidence" value="ECO:0007669"/>
    <property type="project" value="InterPro"/>
</dbReference>
<dbReference type="GO" id="GO:0006297">
    <property type="term" value="P:nucleotide-excision repair, DNA gap filling"/>
    <property type="evidence" value="ECO:0007669"/>
    <property type="project" value="TreeGrafter"/>
</dbReference>
<feature type="compositionally biased region" description="Polar residues" evidence="5">
    <location>
        <begin position="189"/>
        <end position="199"/>
    </location>
</feature>
<protein>
    <recommendedName>
        <fullName evidence="2">DNA polymerase delta subunit 3</fullName>
    </recommendedName>
</protein>
<organism evidence="6 7">
    <name type="scientific">Lentinula aciculospora</name>
    <dbReference type="NCBI Taxonomy" id="153920"/>
    <lineage>
        <taxon>Eukaryota</taxon>
        <taxon>Fungi</taxon>
        <taxon>Dikarya</taxon>
        <taxon>Basidiomycota</taxon>
        <taxon>Agaricomycotina</taxon>
        <taxon>Agaricomycetes</taxon>
        <taxon>Agaricomycetidae</taxon>
        <taxon>Agaricales</taxon>
        <taxon>Marasmiineae</taxon>
        <taxon>Omphalotaceae</taxon>
        <taxon>Lentinula</taxon>
    </lineage>
</organism>
<dbReference type="AlphaFoldDB" id="A0A9W8ZYE3"/>
<evidence type="ECO:0000256" key="3">
    <source>
        <dbReference type="ARBA" id="ARBA00022705"/>
    </source>
</evidence>
<feature type="compositionally biased region" description="Basic and acidic residues" evidence="5">
    <location>
        <begin position="227"/>
        <end position="247"/>
    </location>
</feature>
<dbReference type="InterPro" id="IPR041913">
    <property type="entry name" value="POLD3_sf"/>
</dbReference>
<dbReference type="PANTHER" id="PTHR17598:SF13">
    <property type="entry name" value="DNA POLYMERASE DELTA SUBUNIT 3"/>
    <property type="match status" value="1"/>
</dbReference>
<accession>A0A9W8ZYE3</accession>
<gene>
    <name evidence="6" type="ORF">J3R30DRAFT_1571395</name>
</gene>
<evidence type="ECO:0000256" key="5">
    <source>
        <dbReference type="SAM" id="MobiDB-lite"/>
    </source>
</evidence>
<feature type="compositionally biased region" description="Acidic residues" evidence="5">
    <location>
        <begin position="390"/>
        <end position="402"/>
    </location>
</feature>
<evidence type="ECO:0000256" key="2">
    <source>
        <dbReference type="ARBA" id="ARBA00017589"/>
    </source>
</evidence>
<comment type="subcellular location">
    <subcellularLocation>
        <location evidence="1">Nucleus</location>
    </subcellularLocation>
</comment>
<reference evidence="6" key="1">
    <citation type="submission" date="2022-08" db="EMBL/GenBank/DDBJ databases">
        <title>A Global Phylogenomic Analysis of the Shiitake Genus Lentinula.</title>
        <authorList>
            <consortium name="DOE Joint Genome Institute"/>
            <person name="Sierra-Patev S."/>
            <person name="Min B."/>
            <person name="Naranjo-Ortiz M."/>
            <person name="Looney B."/>
            <person name="Konkel Z."/>
            <person name="Slot J.C."/>
            <person name="Sakamoto Y."/>
            <person name="Steenwyk J.L."/>
            <person name="Rokas A."/>
            <person name="Carro J."/>
            <person name="Camarero S."/>
            <person name="Ferreira P."/>
            <person name="Molpeceres G."/>
            <person name="Ruiz-Duenas F.J."/>
            <person name="Serrano A."/>
            <person name="Henrissat B."/>
            <person name="Drula E."/>
            <person name="Hughes K.W."/>
            <person name="Mata J.L."/>
            <person name="Ishikawa N.K."/>
            <person name="Vargas-Isla R."/>
            <person name="Ushijima S."/>
            <person name="Smith C.A."/>
            <person name="Ahrendt S."/>
            <person name="Andreopoulos W."/>
            <person name="He G."/>
            <person name="Labutti K."/>
            <person name="Lipzen A."/>
            <person name="Ng V."/>
            <person name="Riley R."/>
            <person name="Sandor L."/>
            <person name="Barry K."/>
            <person name="Martinez A.T."/>
            <person name="Xiao Y."/>
            <person name="Gibbons J.G."/>
            <person name="Terashima K."/>
            <person name="Grigoriev I.V."/>
            <person name="Hibbett D.S."/>
        </authorList>
    </citation>
    <scope>NUCLEOTIDE SEQUENCE</scope>
    <source>
        <strain evidence="6">JLM2183</strain>
    </source>
</reference>
<dbReference type="PANTHER" id="PTHR17598">
    <property type="entry name" value="DNA POLYMERASE DELTA SUBUNIT 3"/>
    <property type="match status" value="1"/>
</dbReference>
<dbReference type="Gene3D" id="3.90.1030.20">
    <property type="entry name" value="DNA polymerase delta, p66 (Cdc27) subunit, wHTH domain"/>
    <property type="match status" value="1"/>
</dbReference>
<feature type="compositionally biased region" description="Low complexity" evidence="5">
    <location>
        <begin position="477"/>
        <end position="495"/>
    </location>
</feature>
<feature type="region of interest" description="Disordered" evidence="5">
    <location>
        <begin position="171"/>
        <end position="323"/>
    </location>
</feature>
<feature type="compositionally biased region" description="Basic and acidic residues" evidence="5">
    <location>
        <begin position="263"/>
        <end position="288"/>
    </location>
</feature>
<name>A0A9W8ZYE3_9AGAR</name>